<keyword evidence="2" id="KW-1185">Reference proteome</keyword>
<evidence type="ECO:0000313" key="2">
    <source>
        <dbReference type="Proteomes" id="UP000799291"/>
    </source>
</evidence>
<protein>
    <submittedName>
        <fullName evidence="1">Uncharacterized protein</fullName>
    </submittedName>
</protein>
<dbReference type="Proteomes" id="UP000799291">
    <property type="component" value="Unassembled WGS sequence"/>
</dbReference>
<evidence type="ECO:0000313" key="1">
    <source>
        <dbReference type="EMBL" id="KAF2689162.1"/>
    </source>
</evidence>
<sequence>MKRSGALGFLCLVQQPSRRLMTIIQARRLGREVSHRSSPRRGGSRLPFLQGDPKTVHSPMVGRVTGMFQSGGYLCWNDSPRCSPSLPRFFFVLAGRFLSIPLRPLPMAFPTRRW</sequence>
<dbReference type="AlphaFoldDB" id="A0A6G1JF36"/>
<accession>A0A6G1JF36</accession>
<organism evidence="1 2">
    <name type="scientific">Lentithecium fluviatile CBS 122367</name>
    <dbReference type="NCBI Taxonomy" id="1168545"/>
    <lineage>
        <taxon>Eukaryota</taxon>
        <taxon>Fungi</taxon>
        <taxon>Dikarya</taxon>
        <taxon>Ascomycota</taxon>
        <taxon>Pezizomycotina</taxon>
        <taxon>Dothideomycetes</taxon>
        <taxon>Pleosporomycetidae</taxon>
        <taxon>Pleosporales</taxon>
        <taxon>Massarineae</taxon>
        <taxon>Lentitheciaceae</taxon>
        <taxon>Lentithecium</taxon>
    </lineage>
</organism>
<gene>
    <name evidence="1" type="ORF">K458DRAFT_124607</name>
</gene>
<dbReference type="EMBL" id="MU005572">
    <property type="protein sequence ID" value="KAF2689162.1"/>
    <property type="molecule type" value="Genomic_DNA"/>
</dbReference>
<name>A0A6G1JF36_9PLEO</name>
<proteinExistence type="predicted"/>
<reference evidence="1" key="1">
    <citation type="journal article" date="2020" name="Stud. Mycol.">
        <title>101 Dothideomycetes genomes: a test case for predicting lifestyles and emergence of pathogens.</title>
        <authorList>
            <person name="Haridas S."/>
            <person name="Albert R."/>
            <person name="Binder M."/>
            <person name="Bloem J."/>
            <person name="Labutti K."/>
            <person name="Salamov A."/>
            <person name="Andreopoulos B."/>
            <person name="Baker S."/>
            <person name="Barry K."/>
            <person name="Bills G."/>
            <person name="Bluhm B."/>
            <person name="Cannon C."/>
            <person name="Castanera R."/>
            <person name="Culley D."/>
            <person name="Daum C."/>
            <person name="Ezra D."/>
            <person name="Gonzalez J."/>
            <person name="Henrissat B."/>
            <person name="Kuo A."/>
            <person name="Liang C."/>
            <person name="Lipzen A."/>
            <person name="Lutzoni F."/>
            <person name="Magnuson J."/>
            <person name="Mondo S."/>
            <person name="Nolan M."/>
            <person name="Ohm R."/>
            <person name="Pangilinan J."/>
            <person name="Park H.-J."/>
            <person name="Ramirez L."/>
            <person name="Alfaro M."/>
            <person name="Sun H."/>
            <person name="Tritt A."/>
            <person name="Yoshinaga Y."/>
            <person name="Zwiers L.-H."/>
            <person name="Turgeon B."/>
            <person name="Goodwin S."/>
            <person name="Spatafora J."/>
            <person name="Crous P."/>
            <person name="Grigoriev I."/>
        </authorList>
    </citation>
    <scope>NUCLEOTIDE SEQUENCE</scope>
    <source>
        <strain evidence="1">CBS 122367</strain>
    </source>
</reference>